<dbReference type="PANTHER" id="PTHR10519">
    <property type="entry name" value="GABA-B RECEPTOR"/>
    <property type="match status" value="1"/>
</dbReference>
<dbReference type="Proteomes" id="UP000694865">
    <property type="component" value="Unplaced"/>
</dbReference>
<evidence type="ECO:0000256" key="5">
    <source>
        <dbReference type="ARBA" id="ARBA00023136"/>
    </source>
</evidence>
<evidence type="ECO:0000313" key="12">
    <source>
        <dbReference type="RefSeq" id="XP_006816306.1"/>
    </source>
</evidence>
<keyword evidence="6" id="KW-0675">Receptor</keyword>
<evidence type="ECO:0000256" key="9">
    <source>
        <dbReference type="SAM" id="Phobius"/>
    </source>
</evidence>
<feature type="non-terminal residue" evidence="12">
    <location>
        <position position="247"/>
    </location>
</feature>
<name>A0ABM0M8G5_SACKO</name>
<dbReference type="PROSITE" id="PS50259">
    <property type="entry name" value="G_PROTEIN_RECEP_F3_4"/>
    <property type="match status" value="1"/>
</dbReference>
<keyword evidence="2 9" id="KW-0812">Transmembrane</keyword>
<evidence type="ECO:0000256" key="2">
    <source>
        <dbReference type="ARBA" id="ARBA00022692"/>
    </source>
</evidence>
<dbReference type="PANTHER" id="PTHR10519:SF74">
    <property type="entry name" value="GAMMA-AMINOBUTYRIC ACID TYPE B RECEPTOR SUBUNIT 2"/>
    <property type="match status" value="1"/>
</dbReference>
<reference evidence="12" key="1">
    <citation type="submission" date="2025-08" db="UniProtKB">
        <authorList>
            <consortium name="RefSeq"/>
        </authorList>
    </citation>
    <scope>IDENTIFICATION</scope>
    <source>
        <tissue evidence="12">Testes</tissue>
    </source>
</reference>
<dbReference type="PRINTS" id="PR01176">
    <property type="entry name" value="GABABRECEPTR"/>
</dbReference>
<feature type="transmembrane region" description="Helical" evidence="9">
    <location>
        <begin position="125"/>
        <end position="148"/>
    </location>
</feature>
<keyword evidence="5 9" id="KW-0472">Membrane</keyword>
<keyword evidence="8" id="KW-0807">Transducer</keyword>
<feature type="transmembrane region" description="Helical" evidence="9">
    <location>
        <begin position="154"/>
        <end position="176"/>
    </location>
</feature>
<evidence type="ECO:0000256" key="4">
    <source>
        <dbReference type="ARBA" id="ARBA00023040"/>
    </source>
</evidence>
<evidence type="ECO:0000259" key="10">
    <source>
        <dbReference type="PROSITE" id="PS50259"/>
    </source>
</evidence>
<feature type="transmembrane region" description="Helical" evidence="9">
    <location>
        <begin position="95"/>
        <end position="113"/>
    </location>
</feature>
<evidence type="ECO:0000313" key="11">
    <source>
        <dbReference type="Proteomes" id="UP000694865"/>
    </source>
</evidence>
<evidence type="ECO:0000256" key="7">
    <source>
        <dbReference type="ARBA" id="ARBA00023180"/>
    </source>
</evidence>
<keyword evidence="3 9" id="KW-1133">Transmembrane helix</keyword>
<sequence length="247" mass="27447">MANVLFGFDGYMAGGDFTVVLCQRIKDIHLLGIVFVLISIDVIILLLWVCLDPLRHEEKELPSRLSTDGPLDINIIPVIAECSSSYLTIWLGLLYGYKGVILLFGCFLAWETRNVRYTQLNDSRLIGFAVYNVMVLCLLGVPTSFIVPAEQADVKYAISGLSIVLCTTTTLCIVFVPKVLDLRNSDVAPEITGMTLQTGANGSRVETVVTCAFKHTSGSCFKAEEELKKLRDLYREAHDAVITYRRQ</sequence>
<evidence type="ECO:0000256" key="1">
    <source>
        <dbReference type="ARBA" id="ARBA00004141"/>
    </source>
</evidence>
<dbReference type="RefSeq" id="XP_006816306.1">
    <property type="nucleotide sequence ID" value="XM_006816243.1"/>
</dbReference>
<protein>
    <submittedName>
        <fullName evidence="12">Gamma-aminobutyric acid type B receptor subunit 2-like</fullName>
    </submittedName>
</protein>
<dbReference type="CDD" id="cd15047">
    <property type="entry name" value="7tmC_GABA-B-like"/>
    <property type="match status" value="1"/>
</dbReference>
<evidence type="ECO:0000256" key="3">
    <source>
        <dbReference type="ARBA" id="ARBA00022989"/>
    </source>
</evidence>
<dbReference type="GeneID" id="102808563"/>
<keyword evidence="7" id="KW-0325">Glycoprotein</keyword>
<dbReference type="InterPro" id="IPR002455">
    <property type="entry name" value="GPCR3_GABA-B"/>
</dbReference>
<comment type="subcellular location">
    <subcellularLocation>
        <location evidence="1">Membrane</location>
        <topology evidence="1">Multi-pass membrane protein</topology>
    </subcellularLocation>
</comment>
<keyword evidence="4" id="KW-0297">G-protein coupled receptor</keyword>
<evidence type="ECO:0000256" key="8">
    <source>
        <dbReference type="ARBA" id="ARBA00023224"/>
    </source>
</evidence>
<dbReference type="Pfam" id="PF00003">
    <property type="entry name" value="7tm_3"/>
    <property type="match status" value="1"/>
</dbReference>
<gene>
    <name evidence="12" type="primary">LOC102808563</name>
</gene>
<dbReference type="InterPro" id="IPR017978">
    <property type="entry name" value="GPCR_3_C"/>
</dbReference>
<organism evidence="11 12">
    <name type="scientific">Saccoglossus kowalevskii</name>
    <name type="common">Acorn worm</name>
    <dbReference type="NCBI Taxonomy" id="10224"/>
    <lineage>
        <taxon>Eukaryota</taxon>
        <taxon>Metazoa</taxon>
        <taxon>Hemichordata</taxon>
        <taxon>Enteropneusta</taxon>
        <taxon>Harrimaniidae</taxon>
        <taxon>Saccoglossus</taxon>
    </lineage>
</organism>
<evidence type="ECO:0000256" key="6">
    <source>
        <dbReference type="ARBA" id="ARBA00023170"/>
    </source>
</evidence>
<keyword evidence="11" id="KW-1185">Reference proteome</keyword>
<feature type="transmembrane region" description="Helical" evidence="9">
    <location>
        <begin position="28"/>
        <end position="51"/>
    </location>
</feature>
<accession>A0ABM0M8G5</accession>
<proteinExistence type="predicted"/>
<feature type="domain" description="G-protein coupled receptors family 3 profile" evidence="10">
    <location>
        <begin position="33"/>
        <end position="179"/>
    </location>
</feature>